<evidence type="ECO:0000313" key="6">
    <source>
        <dbReference type="Proteomes" id="UP001642520"/>
    </source>
</evidence>
<dbReference type="EMBL" id="CAXAJV020001292">
    <property type="protein sequence ID" value="CAL7941028.1"/>
    <property type="molecule type" value="Genomic_DNA"/>
</dbReference>
<keyword evidence="1 2" id="KW-0539">Nucleus</keyword>
<reference evidence="5 6" key="1">
    <citation type="submission" date="2024-08" db="EMBL/GenBank/DDBJ databases">
        <authorList>
            <person name="Will J Nash"/>
            <person name="Angela Man"/>
            <person name="Seanna McTaggart"/>
            <person name="Kendall Baker"/>
            <person name="Tom Barker"/>
            <person name="Leah Catchpole"/>
            <person name="Alex Durrant"/>
            <person name="Karim Gharbi"/>
            <person name="Naomi Irish"/>
            <person name="Gemy Kaithakottil"/>
            <person name="Debby Ku"/>
            <person name="Aaliyah Providence"/>
            <person name="Felix Shaw"/>
            <person name="David Swarbreck"/>
            <person name="Chris Watkins"/>
            <person name="Ann M. McCartney"/>
            <person name="Giulio Formenti"/>
            <person name="Alice Mouton"/>
            <person name="Noel Vella"/>
            <person name="Bjorn M von Reumont"/>
            <person name="Adriana Vella"/>
            <person name="Wilfried Haerty"/>
        </authorList>
    </citation>
    <scope>NUCLEOTIDE SEQUENCE [LARGE SCALE GENOMIC DNA]</scope>
</reference>
<dbReference type="InterPro" id="IPR003105">
    <property type="entry name" value="SRA_YDG"/>
</dbReference>
<sequence>MAKNDSSMNFCANNVHENEKMLQESCYKNQVDIKSKEELEKLFNKLNYICQTKSAEEETQLNSSWCNKNVTSYTYGSISGFPSGSWWGIRMDCSRDRVHDPFDENIQNGPFGVTSICTASINLNEDVDFGDALTLTGQKYLDGKLDKDPLVKNYENQIPIRVIRSYNLFNEFAPKTGYRYDGLYIVTNVWIGINSDTTKHYKFALLRLNNQEPPSWNTKPAPSTTSSSTSTLHSICQAPLQNNLKTPAPNSYEFKKYSHGSSESTIQKGKHEMLSGCSHSLNAENKKPNEKEKVTSESAIVTRHVFKKVNTNTECTSNAPNASIMSENKSLTHIGNQGSKTHNTNISIRTGLYNSSHNTEHDNKKNTSSPFCRTAKSLNVLKANQHTESWNFLNKDKNRNLDGKVQTVTSIECPTRIDYTTSNAVKDSLKVKFAKDINIETNCPNSNDTSSNSGSRLECNYKEIINDIKDVCTITANSSDTTTNMLQMTNCMYKNEIPTHKIIPKEEQELKSLTPDSLDSLTPDQILHLIKNRDHPLSKLLMGNMIGLTSEQSVALRTKDTITESEIKDKIITQKNSTEGLRDKTNFEVVSDDLSVSRCYKFRRRKRLSRKTMNKPEMIKCNKLHNEKLKSGSAQTLDILEYSRKSMRKTNICKDVRNKSVKQNHVQKRESNHLRDSTKSIKENVGNKRKGRLHLETVGTINSSIKKHVNKKQRREITNLLIDAKIGPKIRGPRYRRLRCINKAYAKQSYEHYDTAICTLDKCKVSSQRPTFRNRNKLTKITTCKRTNSKQGRNVNRSETLTLKHNKICRNVTVSKKISNDHITKRILNNNNNNDNRNVNNNIINNDNNENDNNSKSKFMENGVKKMENGDVTVIKNRKRKLMPTAYKELKSSKIEKLNNDDENEVSKPCKIDAVTQCSLIKEPLTRNLKLSNLVQNNVRNEPHIFIKIEYGDFKDMKSEICETTKSDNDNKSSSTSRFDKKYIPCTKTVYNIQHPKNALLNNSILNTREENKVSSKRVSAFVPVNIPDNDVKIARLRSIGFKPINFSNKDEDIHEQEKRNKVVKRNVDEKYNEYTNEENDIVVYMDDELQYQDIENEDKSSLSIRRKTSNSMMHAVKEERLNKMILEKGSCSNLLLEQELESPWHGWKKVVTSKDTYWTGW</sequence>
<keyword evidence="6" id="KW-1185">Reference proteome</keyword>
<dbReference type="SMART" id="SM00466">
    <property type="entry name" value="SRA"/>
    <property type="match status" value="1"/>
</dbReference>
<evidence type="ECO:0000256" key="2">
    <source>
        <dbReference type="PROSITE-ProRule" id="PRU00358"/>
    </source>
</evidence>
<feature type="compositionally biased region" description="Polar residues" evidence="3">
    <location>
        <begin position="212"/>
        <end position="222"/>
    </location>
</feature>
<feature type="domain" description="YDG" evidence="4">
    <location>
        <begin position="76"/>
        <end position="207"/>
    </location>
</feature>
<dbReference type="InterPro" id="IPR036987">
    <property type="entry name" value="SRA-YDG_sf"/>
</dbReference>
<evidence type="ECO:0000256" key="1">
    <source>
        <dbReference type="ARBA" id="ARBA00023242"/>
    </source>
</evidence>
<comment type="subcellular location">
    <subcellularLocation>
        <location evidence="2">Nucleus</location>
    </subcellularLocation>
</comment>
<dbReference type="SUPFAM" id="SSF88697">
    <property type="entry name" value="PUA domain-like"/>
    <property type="match status" value="1"/>
</dbReference>
<name>A0ABP1NMQ1_XYLVO</name>
<organism evidence="5 6">
    <name type="scientific">Xylocopa violacea</name>
    <name type="common">Violet carpenter bee</name>
    <name type="synonym">Apis violacea</name>
    <dbReference type="NCBI Taxonomy" id="135666"/>
    <lineage>
        <taxon>Eukaryota</taxon>
        <taxon>Metazoa</taxon>
        <taxon>Ecdysozoa</taxon>
        <taxon>Arthropoda</taxon>
        <taxon>Hexapoda</taxon>
        <taxon>Insecta</taxon>
        <taxon>Pterygota</taxon>
        <taxon>Neoptera</taxon>
        <taxon>Endopterygota</taxon>
        <taxon>Hymenoptera</taxon>
        <taxon>Apocrita</taxon>
        <taxon>Aculeata</taxon>
        <taxon>Apoidea</taxon>
        <taxon>Anthophila</taxon>
        <taxon>Apidae</taxon>
        <taxon>Xylocopa</taxon>
        <taxon>Xylocopa</taxon>
    </lineage>
</organism>
<feature type="compositionally biased region" description="Low complexity" evidence="3">
    <location>
        <begin position="829"/>
        <end position="852"/>
    </location>
</feature>
<dbReference type="Pfam" id="PF02182">
    <property type="entry name" value="SAD_SRA"/>
    <property type="match status" value="1"/>
</dbReference>
<dbReference type="InterPro" id="IPR015947">
    <property type="entry name" value="PUA-like_sf"/>
</dbReference>
<dbReference type="PANTHER" id="PTHR14140:SF27">
    <property type="entry name" value="OS04G0289800 PROTEIN"/>
    <property type="match status" value="1"/>
</dbReference>
<dbReference type="Gene3D" id="2.30.280.10">
    <property type="entry name" value="SRA-YDG"/>
    <property type="match status" value="1"/>
</dbReference>
<feature type="region of interest" description="Disordered" evidence="3">
    <location>
        <begin position="829"/>
        <end position="860"/>
    </location>
</feature>
<feature type="region of interest" description="Disordered" evidence="3">
    <location>
        <begin position="212"/>
        <end position="231"/>
    </location>
</feature>
<evidence type="ECO:0000313" key="5">
    <source>
        <dbReference type="EMBL" id="CAL7941028.1"/>
    </source>
</evidence>
<evidence type="ECO:0000259" key="4">
    <source>
        <dbReference type="PROSITE" id="PS51015"/>
    </source>
</evidence>
<evidence type="ECO:0000256" key="3">
    <source>
        <dbReference type="SAM" id="MobiDB-lite"/>
    </source>
</evidence>
<gene>
    <name evidence="5" type="ORF">XYLVIOL_LOCUS4769</name>
</gene>
<protein>
    <recommendedName>
        <fullName evidence="4">YDG domain-containing protein</fullName>
    </recommendedName>
</protein>
<dbReference type="InterPro" id="IPR045134">
    <property type="entry name" value="UHRF1/2-like"/>
</dbReference>
<dbReference type="PROSITE" id="PS51015">
    <property type="entry name" value="YDG"/>
    <property type="match status" value="1"/>
</dbReference>
<dbReference type="Proteomes" id="UP001642520">
    <property type="component" value="Unassembled WGS sequence"/>
</dbReference>
<accession>A0ABP1NMQ1</accession>
<dbReference type="PANTHER" id="PTHR14140">
    <property type="entry name" value="E3 UBIQUITIN-PROTEIN LIGASE UHRF-RELATED"/>
    <property type="match status" value="1"/>
</dbReference>
<proteinExistence type="predicted"/>
<comment type="caution">
    <text evidence="5">The sequence shown here is derived from an EMBL/GenBank/DDBJ whole genome shotgun (WGS) entry which is preliminary data.</text>
</comment>